<gene>
    <name evidence="1" type="ORF">PXH66_00115</name>
</gene>
<dbReference type="AlphaFoldDB" id="A0AAF0A1Q3"/>
<organism evidence="1 2">
    <name type="scientific">Synoicihabitans lomoniglobus</name>
    <dbReference type="NCBI Taxonomy" id="2909285"/>
    <lineage>
        <taxon>Bacteria</taxon>
        <taxon>Pseudomonadati</taxon>
        <taxon>Verrucomicrobiota</taxon>
        <taxon>Opitutia</taxon>
        <taxon>Opitutales</taxon>
        <taxon>Opitutaceae</taxon>
        <taxon>Synoicihabitans</taxon>
    </lineage>
</organism>
<sequence length="82" mass="8873">MKCPNCDAPLISGESVFKKNASDFVVFGFGSVNLKMKTDDGEDLLLLDASEKSAAQFCRECGVVVIATEKGRRSAVRKAEDK</sequence>
<reference evidence="1" key="1">
    <citation type="submission" date="2023-03" db="EMBL/GenBank/DDBJ databases">
        <title>Lomoglobus Profundus gen. nov., sp. nov., a novel member of the phylum Verrucomicrobia, isolated from deep-marine sediment of South China Sea.</title>
        <authorList>
            <person name="Ahmad T."/>
            <person name="Ishaq S.E."/>
            <person name="Wang F."/>
        </authorList>
    </citation>
    <scope>NUCLEOTIDE SEQUENCE</scope>
    <source>
        <strain evidence="1">LMO-M01</strain>
    </source>
</reference>
<accession>A0AAF0A1Q3</accession>
<evidence type="ECO:0000313" key="1">
    <source>
        <dbReference type="EMBL" id="WED65257.1"/>
    </source>
</evidence>
<keyword evidence="2" id="KW-1185">Reference proteome</keyword>
<proteinExistence type="predicted"/>
<protein>
    <submittedName>
        <fullName evidence="1">Uncharacterized protein</fullName>
    </submittedName>
</protein>
<dbReference type="Proteomes" id="UP001218638">
    <property type="component" value="Chromosome"/>
</dbReference>
<dbReference type="KEGG" id="slom:PXH66_00115"/>
<evidence type="ECO:0000313" key="2">
    <source>
        <dbReference type="Proteomes" id="UP001218638"/>
    </source>
</evidence>
<name>A0AAF0A1Q3_9BACT</name>
<dbReference type="RefSeq" id="WP_330932186.1">
    <property type="nucleotide sequence ID" value="NZ_CP119075.1"/>
</dbReference>
<dbReference type="EMBL" id="CP119075">
    <property type="protein sequence ID" value="WED65257.1"/>
    <property type="molecule type" value="Genomic_DNA"/>
</dbReference>